<dbReference type="PROSITE" id="PS50013">
    <property type="entry name" value="CHROMO_2"/>
    <property type="match status" value="1"/>
</dbReference>
<dbReference type="PANTHER" id="PTHR22812">
    <property type="entry name" value="CHROMOBOX PROTEIN"/>
    <property type="match status" value="1"/>
</dbReference>
<accession>A0A1X0RKA0</accession>
<dbReference type="InterPro" id="IPR000953">
    <property type="entry name" value="Chromo/chromo_shadow_dom"/>
</dbReference>
<reference evidence="5 6" key="1">
    <citation type="journal article" date="2016" name="Proc. Natl. Acad. Sci. U.S.A.">
        <title>Lipid metabolic changes in an early divergent fungus govern the establishment of a mutualistic symbiosis with endobacteria.</title>
        <authorList>
            <person name="Lastovetsky O.A."/>
            <person name="Gaspar M.L."/>
            <person name="Mondo S.J."/>
            <person name="LaButti K.M."/>
            <person name="Sandor L."/>
            <person name="Grigoriev I.V."/>
            <person name="Henry S.A."/>
            <person name="Pawlowska T.E."/>
        </authorList>
    </citation>
    <scope>NUCLEOTIDE SEQUENCE [LARGE SCALE GENOMIC DNA]</scope>
    <source>
        <strain evidence="5 6">ATCC 11559</strain>
    </source>
</reference>
<feature type="compositionally biased region" description="Basic residues" evidence="3">
    <location>
        <begin position="283"/>
        <end position="292"/>
    </location>
</feature>
<dbReference type="AlphaFoldDB" id="A0A1X0RKA0"/>
<dbReference type="VEuPathDB" id="FungiDB:BCV72DRAFT_329651"/>
<dbReference type="InterPro" id="IPR016197">
    <property type="entry name" value="Chromo-like_dom_sf"/>
</dbReference>
<proteinExistence type="predicted"/>
<dbReference type="InterPro" id="IPR051219">
    <property type="entry name" value="Heterochromatin_chromo-domain"/>
</dbReference>
<dbReference type="Gene3D" id="2.40.50.40">
    <property type="match status" value="1"/>
</dbReference>
<feature type="domain" description="Chromo" evidence="4">
    <location>
        <begin position="155"/>
        <end position="204"/>
    </location>
</feature>
<protein>
    <recommendedName>
        <fullName evidence="4">Chromo domain-containing protein</fullName>
    </recommendedName>
</protein>
<evidence type="ECO:0000259" key="4">
    <source>
        <dbReference type="PROSITE" id="PS50013"/>
    </source>
</evidence>
<evidence type="ECO:0000313" key="6">
    <source>
        <dbReference type="Proteomes" id="UP000242381"/>
    </source>
</evidence>
<comment type="subcellular location">
    <subcellularLocation>
        <location evidence="1">Nucleus</location>
    </subcellularLocation>
</comment>
<feature type="region of interest" description="Disordered" evidence="3">
    <location>
        <begin position="219"/>
        <end position="292"/>
    </location>
</feature>
<evidence type="ECO:0000256" key="1">
    <source>
        <dbReference type="ARBA" id="ARBA00004123"/>
    </source>
</evidence>
<gene>
    <name evidence="5" type="ORF">BCV71DRAFT_259178</name>
</gene>
<evidence type="ECO:0000313" key="5">
    <source>
        <dbReference type="EMBL" id="ORE12416.1"/>
    </source>
</evidence>
<dbReference type="InterPro" id="IPR023780">
    <property type="entry name" value="Chromo_domain"/>
</dbReference>
<evidence type="ECO:0000256" key="3">
    <source>
        <dbReference type="SAM" id="MobiDB-lite"/>
    </source>
</evidence>
<keyword evidence="2" id="KW-0539">Nucleus</keyword>
<dbReference type="Pfam" id="PF00385">
    <property type="entry name" value="Chromo"/>
    <property type="match status" value="1"/>
</dbReference>
<dbReference type="Proteomes" id="UP000242381">
    <property type="component" value="Unassembled WGS sequence"/>
</dbReference>
<dbReference type="SMART" id="SM00298">
    <property type="entry name" value="CHROMO"/>
    <property type="match status" value="1"/>
</dbReference>
<feature type="compositionally biased region" description="Polar residues" evidence="3">
    <location>
        <begin position="244"/>
        <end position="260"/>
    </location>
</feature>
<name>A0A1X0RKA0_RHIZD</name>
<feature type="compositionally biased region" description="Polar residues" evidence="3">
    <location>
        <begin position="219"/>
        <end position="233"/>
    </location>
</feature>
<feature type="compositionally biased region" description="Low complexity" evidence="3">
    <location>
        <begin position="268"/>
        <end position="281"/>
    </location>
</feature>
<dbReference type="EMBL" id="KV921674">
    <property type="protein sequence ID" value="ORE12416.1"/>
    <property type="molecule type" value="Genomic_DNA"/>
</dbReference>
<dbReference type="OMA" id="ESINNYW"/>
<sequence>MINKISTRLQSTPFSLMFARNMNDYIDYRDDTGNKLKKEYMPHDELLKRIGYMSQVVFPAIQDKTDIYTGRQKEKADSKNCQLSFPEGSYVMVRDREQTNSLSPAFKGSYRVVCQTQGGSYILCDIDETLMSRNYSPEELKLISQDEIIPKDELYEIEAIIDHRGEPGNREYLVRWKNYSKDDDSWLTSDAFTDPESINNYWRKLDYKPGKLFEIANEQSSSKVMSRNQTSAIANKRNTRHNSNKSSISQEQETVSTQRRNSTKRRANANSALANVAATNNTFKRRKRATRN</sequence>
<dbReference type="GO" id="GO:0005634">
    <property type="term" value="C:nucleus"/>
    <property type="evidence" value="ECO:0007669"/>
    <property type="project" value="UniProtKB-SubCell"/>
</dbReference>
<evidence type="ECO:0000256" key="2">
    <source>
        <dbReference type="ARBA" id="ARBA00023242"/>
    </source>
</evidence>
<dbReference type="SUPFAM" id="SSF54160">
    <property type="entry name" value="Chromo domain-like"/>
    <property type="match status" value="1"/>
</dbReference>
<organism evidence="5 6">
    <name type="scientific">Rhizopus microsporus</name>
    <dbReference type="NCBI Taxonomy" id="58291"/>
    <lineage>
        <taxon>Eukaryota</taxon>
        <taxon>Fungi</taxon>
        <taxon>Fungi incertae sedis</taxon>
        <taxon>Mucoromycota</taxon>
        <taxon>Mucoromycotina</taxon>
        <taxon>Mucoromycetes</taxon>
        <taxon>Mucorales</taxon>
        <taxon>Mucorineae</taxon>
        <taxon>Rhizopodaceae</taxon>
        <taxon>Rhizopus</taxon>
    </lineage>
</organism>